<evidence type="ECO:0000313" key="2">
    <source>
        <dbReference type="EMBL" id="GAK37216.1"/>
    </source>
</evidence>
<dbReference type="Gene3D" id="3.90.950.20">
    <property type="entry name" value="CinA-like"/>
    <property type="match status" value="1"/>
</dbReference>
<dbReference type="Pfam" id="PF02464">
    <property type="entry name" value="CinA"/>
    <property type="match status" value="1"/>
</dbReference>
<dbReference type="OrthoDB" id="9801454at2"/>
<dbReference type="NCBIfam" id="TIGR00199">
    <property type="entry name" value="PncC_domain"/>
    <property type="match status" value="1"/>
</dbReference>
<gene>
    <name evidence="2" type="ORF">JCM15093_2449</name>
</gene>
<organism evidence="2 3">
    <name type="scientific">Bacteroides graminisolvens DSM 19988 = JCM 15093</name>
    <dbReference type="NCBI Taxonomy" id="1121097"/>
    <lineage>
        <taxon>Bacteria</taxon>
        <taxon>Pseudomonadati</taxon>
        <taxon>Bacteroidota</taxon>
        <taxon>Bacteroidia</taxon>
        <taxon>Bacteroidales</taxon>
        <taxon>Bacteroidaceae</taxon>
        <taxon>Bacteroides</taxon>
    </lineage>
</organism>
<feature type="domain" description="CinA C-terminal" evidence="1">
    <location>
        <begin position="13"/>
        <end position="164"/>
    </location>
</feature>
<dbReference type="InterPro" id="IPR036653">
    <property type="entry name" value="CinA-like_C"/>
</dbReference>
<dbReference type="RefSeq" id="WP_024996951.1">
    <property type="nucleotide sequence ID" value="NZ_BAJS01000016.1"/>
</dbReference>
<evidence type="ECO:0000313" key="3">
    <source>
        <dbReference type="Proteomes" id="UP000027601"/>
    </source>
</evidence>
<dbReference type="STRING" id="1121097.GCA_000428125_01049"/>
<protein>
    <submittedName>
        <fullName evidence="2">Molybdopterin binding motif, CinA N-terminal domain</fullName>
    </submittedName>
</protein>
<sequence length="168" mass="17891">MDELNRKSVISLLKEDIYDILISTGVTISTAESCTGGNLASLFTYFSGSSTFYKGGIIAYANEVKTNLLGVDAKSLVEDGAVSESVVVEMAKGVQRLLKSDCSIATSGIAGPLGGTVDKPVGTVWIAVVYKTKIITYKQQGDDGREINIIKACGNALRILKEVLVDKY</sequence>
<reference evidence="2 3" key="1">
    <citation type="journal article" date="2015" name="Microbes Environ.">
        <title>Distribution and evolution of nitrogen fixation genes in the phylum bacteroidetes.</title>
        <authorList>
            <person name="Inoue J."/>
            <person name="Oshima K."/>
            <person name="Suda W."/>
            <person name="Sakamoto M."/>
            <person name="Iino T."/>
            <person name="Noda S."/>
            <person name="Hongoh Y."/>
            <person name="Hattori M."/>
            <person name="Ohkuma M."/>
        </authorList>
    </citation>
    <scope>NUCLEOTIDE SEQUENCE [LARGE SCALE GENOMIC DNA]</scope>
    <source>
        <strain evidence="2 3">JCM 15093</strain>
    </source>
</reference>
<proteinExistence type="predicted"/>
<evidence type="ECO:0000259" key="1">
    <source>
        <dbReference type="Pfam" id="PF02464"/>
    </source>
</evidence>
<dbReference type="InterPro" id="IPR008136">
    <property type="entry name" value="CinA_C"/>
</dbReference>
<name>A0A069D4J4_9BACE</name>
<keyword evidence="3" id="KW-1185">Reference proteome</keyword>
<dbReference type="eggNOG" id="COG1546">
    <property type="taxonomic scope" value="Bacteria"/>
</dbReference>
<comment type="caution">
    <text evidence="2">The sequence shown here is derived from an EMBL/GenBank/DDBJ whole genome shotgun (WGS) entry which is preliminary data.</text>
</comment>
<accession>A0A069D4J4</accession>
<dbReference type="EMBL" id="BAJS01000016">
    <property type="protein sequence ID" value="GAK37216.1"/>
    <property type="molecule type" value="Genomic_DNA"/>
</dbReference>
<dbReference type="Proteomes" id="UP000027601">
    <property type="component" value="Unassembled WGS sequence"/>
</dbReference>
<dbReference type="SUPFAM" id="SSF142433">
    <property type="entry name" value="CinA-like"/>
    <property type="match status" value="1"/>
</dbReference>
<dbReference type="AlphaFoldDB" id="A0A069D4J4"/>